<dbReference type="Proteomes" id="UP000265515">
    <property type="component" value="Unassembled WGS sequence"/>
</dbReference>
<sequence>MKVSKGLWSERWSHRALEADDSLLAASALQSENRFAVFAVNTRLCLIAAGVVVTSTGSYSSLDSCRTTIMTKSRSDLASG</sequence>
<keyword evidence="2" id="KW-1185">Reference proteome</keyword>
<dbReference type="EMBL" id="BFEA01000081">
    <property type="protein sequence ID" value="GBG66989.1"/>
    <property type="molecule type" value="Genomic_DNA"/>
</dbReference>
<organism evidence="1 2">
    <name type="scientific">Chara braunii</name>
    <name type="common">Braun's stonewort</name>
    <dbReference type="NCBI Taxonomy" id="69332"/>
    <lineage>
        <taxon>Eukaryota</taxon>
        <taxon>Viridiplantae</taxon>
        <taxon>Streptophyta</taxon>
        <taxon>Charophyceae</taxon>
        <taxon>Charales</taxon>
        <taxon>Characeae</taxon>
        <taxon>Chara</taxon>
    </lineage>
</organism>
<comment type="caution">
    <text evidence="1">The sequence shown here is derived from an EMBL/GenBank/DDBJ whole genome shotgun (WGS) entry which is preliminary data.</text>
</comment>
<protein>
    <submittedName>
        <fullName evidence="1">Uncharacterized protein</fullName>
    </submittedName>
</protein>
<accession>A0A388KAE2</accession>
<evidence type="ECO:0000313" key="2">
    <source>
        <dbReference type="Proteomes" id="UP000265515"/>
    </source>
</evidence>
<evidence type="ECO:0000313" key="1">
    <source>
        <dbReference type="EMBL" id="GBG66989.1"/>
    </source>
</evidence>
<dbReference type="AlphaFoldDB" id="A0A388KAE2"/>
<dbReference type="Gramene" id="GBG66989">
    <property type="protein sequence ID" value="GBG66989"/>
    <property type="gene ID" value="CBR_g74675"/>
</dbReference>
<name>A0A388KAE2_CHABU</name>
<gene>
    <name evidence="1" type="ORF">CBR_g74675</name>
</gene>
<proteinExistence type="predicted"/>
<reference evidence="1 2" key="1">
    <citation type="journal article" date="2018" name="Cell">
        <title>The Chara Genome: Secondary Complexity and Implications for Plant Terrestrialization.</title>
        <authorList>
            <person name="Nishiyama T."/>
            <person name="Sakayama H."/>
            <person name="Vries J.D."/>
            <person name="Buschmann H."/>
            <person name="Saint-Marcoux D."/>
            <person name="Ullrich K.K."/>
            <person name="Haas F.B."/>
            <person name="Vanderstraeten L."/>
            <person name="Becker D."/>
            <person name="Lang D."/>
            <person name="Vosolsobe S."/>
            <person name="Rombauts S."/>
            <person name="Wilhelmsson P.K.I."/>
            <person name="Janitza P."/>
            <person name="Kern R."/>
            <person name="Heyl A."/>
            <person name="Rumpler F."/>
            <person name="Villalobos L.I.A.C."/>
            <person name="Clay J.M."/>
            <person name="Skokan R."/>
            <person name="Toyoda A."/>
            <person name="Suzuki Y."/>
            <person name="Kagoshima H."/>
            <person name="Schijlen E."/>
            <person name="Tajeshwar N."/>
            <person name="Catarino B."/>
            <person name="Hetherington A.J."/>
            <person name="Saltykova A."/>
            <person name="Bonnot C."/>
            <person name="Breuninger H."/>
            <person name="Symeonidi A."/>
            <person name="Radhakrishnan G.V."/>
            <person name="Van Nieuwerburgh F."/>
            <person name="Deforce D."/>
            <person name="Chang C."/>
            <person name="Karol K.G."/>
            <person name="Hedrich R."/>
            <person name="Ulvskov P."/>
            <person name="Glockner G."/>
            <person name="Delwiche C.F."/>
            <person name="Petrasek J."/>
            <person name="Van de Peer Y."/>
            <person name="Friml J."/>
            <person name="Beilby M."/>
            <person name="Dolan L."/>
            <person name="Kohara Y."/>
            <person name="Sugano S."/>
            <person name="Fujiyama A."/>
            <person name="Delaux P.-M."/>
            <person name="Quint M."/>
            <person name="TheiBen G."/>
            <person name="Hagemann M."/>
            <person name="Harholt J."/>
            <person name="Dunand C."/>
            <person name="Zachgo S."/>
            <person name="Langdale J."/>
            <person name="Maumus F."/>
            <person name="Straeten D.V.D."/>
            <person name="Gould S.B."/>
            <person name="Rensing S.A."/>
        </authorList>
    </citation>
    <scope>NUCLEOTIDE SEQUENCE [LARGE SCALE GENOMIC DNA]</scope>
    <source>
        <strain evidence="1 2">S276</strain>
    </source>
</reference>